<dbReference type="EMBL" id="BOMI01000033">
    <property type="protein sequence ID" value="GID73278.1"/>
    <property type="molecule type" value="Genomic_DNA"/>
</dbReference>
<name>A0ABQ3XZW3_9ACTN</name>
<evidence type="ECO:0000313" key="2">
    <source>
        <dbReference type="Proteomes" id="UP000609879"/>
    </source>
</evidence>
<protein>
    <submittedName>
        <fullName evidence="1">Uncharacterized protein</fullName>
    </submittedName>
</protein>
<evidence type="ECO:0000313" key="1">
    <source>
        <dbReference type="EMBL" id="GID73278.1"/>
    </source>
</evidence>
<organism evidence="1 2">
    <name type="scientific">Paractinoplanes deccanensis</name>
    <dbReference type="NCBI Taxonomy" id="113561"/>
    <lineage>
        <taxon>Bacteria</taxon>
        <taxon>Bacillati</taxon>
        <taxon>Actinomycetota</taxon>
        <taxon>Actinomycetes</taxon>
        <taxon>Micromonosporales</taxon>
        <taxon>Micromonosporaceae</taxon>
        <taxon>Paractinoplanes</taxon>
    </lineage>
</organism>
<proteinExistence type="predicted"/>
<comment type="caution">
    <text evidence="1">The sequence shown here is derived from an EMBL/GenBank/DDBJ whole genome shotgun (WGS) entry which is preliminary data.</text>
</comment>
<reference evidence="1 2" key="1">
    <citation type="submission" date="2021-01" db="EMBL/GenBank/DDBJ databases">
        <title>Whole genome shotgun sequence of Actinoplanes deccanensis NBRC 13994.</title>
        <authorList>
            <person name="Komaki H."/>
            <person name="Tamura T."/>
        </authorList>
    </citation>
    <scope>NUCLEOTIDE SEQUENCE [LARGE SCALE GENOMIC DNA]</scope>
    <source>
        <strain evidence="1 2">NBRC 13994</strain>
    </source>
</reference>
<sequence>MSIETLPSPSDTSVGDDVDHYYCCDPNVAFCGLDLTDVLEGPGFHLICPLCALAEESGYRCPGCGRTEWL</sequence>
<gene>
    <name evidence="1" type="ORF">Ade02nite_19190</name>
</gene>
<accession>A0ABQ3XZW3</accession>
<keyword evidence="2" id="KW-1185">Reference proteome</keyword>
<dbReference type="RefSeq" id="WP_203761207.1">
    <property type="nucleotide sequence ID" value="NZ_BAAABO010000029.1"/>
</dbReference>
<dbReference type="Proteomes" id="UP000609879">
    <property type="component" value="Unassembled WGS sequence"/>
</dbReference>